<feature type="transmembrane region" description="Helical" evidence="1">
    <location>
        <begin position="127"/>
        <end position="153"/>
    </location>
</feature>
<dbReference type="EMBL" id="JAGSOG010000049">
    <property type="protein sequence ID" value="MBR7834138.1"/>
    <property type="molecule type" value="Genomic_DNA"/>
</dbReference>
<evidence type="ECO:0000313" key="2">
    <source>
        <dbReference type="EMBL" id="MBR7834138.1"/>
    </source>
</evidence>
<feature type="transmembrane region" description="Helical" evidence="1">
    <location>
        <begin position="86"/>
        <end position="107"/>
    </location>
</feature>
<dbReference type="Proteomes" id="UP000675781">
    <property type="component" value="Unassembled WGS sequence"/>
</dbReference>
<comment type="caution">
    <text evidence="2">The sequence shown here is derived from an EMBL/GenBank/DDBJ whole genome shotgun (WGS) entry which is preliminary data.</text>
</comment>
<dbReference type="RefSeq" id="WP_212528659.1">
    <property type="nucleotide sequence ID" value="NZ_JAGSOG010000049.1"/>
</dbReference>
<feature type="transmembrane region" description="Helical" evidence="1">
    <location>
        <begin position="20"/>
        <end position="36"/>
    </location>
</feature>
<keyword evidence="3" id="KW-1185">Reference proteome</keyword>
<proteinExistence type="predicted"/>
<reference evidence="2" key="1">
    <citation type="submission" date="2021-04" db="EMBL/GenBank/DDBJ databases">
        <title>Genome based classification of Actinospica acidithermotolerans sp. nov., an actinobacterium isolated from an Indonesian hot spring.</title>
        <authorList>
            <person name="Kusuma A.B."/>
            <person name="Putra K.E."/>
            <person name="Nafisah S."/>
            <person name="Loh J."/>
            <person name="Nouioui I."/>
            <person name="Goodfellow M."/>
        </authorList>
    </citation>
    <scope>NUCLEOTIDE SEQUENCE</scope>
    <source>
        <strain evidence="2">CSCA 57</strain>
    </source>
</reference>
<keyword evidence="1" id="KW-0812">Transmembrane</keyword>
<protein>
    <submittedName>
        <fullName evidence="2">Uncharacterized protein</fullName>
    </submittedName>
</protein>
<evidence type="ECO:0000256" key="1">
    <source>
        <dbReference type="SAM" id="Phobius"/>
    </source>
</evidence>
<keyword evidence="1" id="KW-1133">Transmembrane helix</keyword>
<gene>
    <name evidence="2" type="ORF">KDL01_12750</name>
</gene>
<accession>A0A941EPG9</accession>
<feature type="transmembrane region" description="Helical" evidence="1">
    <location>
        <begin position="165"/>
        <end position="184"/>
    </location>
</feature>
<organism evidence="2 3">
    <name type="scientific">Actinospica durhamensis</name>
    <dbReference type="NCBI Taxonomy" id="1508375"/>
    <lineage>
        <taxon>Bacteria</taxon>
        <taxon>Bacillati</taxon>
        <taxon>Actinomycetota</taxon>
        <taxon>Actinomycetes</taxon>
        <taxon>Catenulisporales</taxon>
        <taxon>Actinospicaceae</taxon>
        <taxon>Actinospica</taxon>
    </lineage>
</organism>
<keyword evidence="1" id="KW-0472">Membrane</keyword>
<sequence>MLDHDNASVAALARPGGGTWTALALVGLFAWWGLWGEAVEHTSVPNGFVLLFSLALAGIAVSRWLARYGAVRLVPSARAGAGWFDSGSALYVGVALLLPGSACWLALRSVRVGRLKRSAGRTRETRLGLAALWMLWAVAGTAGQTVPLVWAMASNDPGTGLAPEIILQAGILLNVAAMGALMYLEPRADPSAERRSARL</sequence>
<evidence type="ECO:0000313" key="3">
    <source>
        <dbReference type="Proteomes" id="UP000675781"/>
    </source>
</evidence>
<dbReference type="AlphaFoldDB" id="A0A941EPG9"/>
<name>A0A941EPG9_9ACTN</name>
<feature type="transmembrane region" description="Helical" evidence="1">
    <location>
        <begin position="48"/>
        <end position="66"/>
    </location>
</feature>